<protein>
    <submittedName>
        <fullName evidence="1">Uncharacterized protein</fullName>
    </submittedName>
</protein>
<evidence type="ECO:0000313" key="1">
    <source>
        <dbReference type="EMBL" id="AWN39523.1"/>
    </source>
</evidence>
<dbReference type="AlphaFoldDB" id="A0A2U8W0B8"/>
<dbReference type="KEGG" id="mets:DK389_01955"/>
<dbReference type="EMBL" id="CP029550">
    <property type="protein sequence ID" value="AWN39523.1"/>
    <property type="molecule type" value="Genomic_DNA"/>
</dbReference>
<evidence type="ECO:0000313" key="2">
    <source>
        <dbReference type="Proteomes" id="UP000245926"/>
    </source>
</evidence>
<dbReference type="Proteomes" id="UP000245926">
    <property type="component" value="Chromosome"/>
</dbReference>
<gene>
    <name evidence="1" type="ORF">DK389_01955</name>
</gene>
<name>A0A2U8W0B8_9HYPH</name>
<keyword evidence="2" id="KW-1185">Reference proteome</keyword>
<proteinExistence type="predicted"/>
<accession>A0A2U8W0B8</accession>
<sequence length="62" mass="6781">MNSIMLVLAVLAVDRCSLSARSFEAILVTPVLHLRLVRLAAFSALMTPEMTGDDQARRRGVP</sequence>
<organism evidence="1 2">
    <name type="scientific">Methylobacterium durans</name>
    <dbReference type="NCBI Taxonomy" id="2202825"/>
    <lineage>
        <taxon>Bacteria</taxon>
        <taxon>Pseudomonadati</taxon>
        <taxon>Pseudomonadota</taxon>
        <taxon>Alphaproteobacteria</taxon>
        <taxon>Hyphomicrobiales</taxon>
        <taxon>Methylobacteriaceae</taxon>
        <taxon>Methylobacterium</taxon>
    </lineage>
</organism>
<reference evidence="2" key="1">
    <citation type="submission" date="2018-05" db="EMBL/GenBank/DDBJ databases">
        <title>Complete Genome Sequence of Methylobacterium sp. 17SD2-17.</title>
        <authorList>
            <person name="Srinivasan S."/>
        </authorList>
    </citation>
    <scope>NUCLEOTIDE SEQUENCE [LARGE SCALE GENOMIC DNA]</scope>
    <source>
        <strain evidence="2">17SD2-17</strain>
    </source>
</reference>